<protein>
    <submittedName>
        <fullName evidence="1">Uncharacterized protein</fullName>
    </submittedName>
</protein>
<accession>A0ACC3BRD0</accession>
<name>A0ACC3BRD0_PYRYE</name>
<evidence type="ECO:0000313" key="1">
    <source>
        <dbReference type="EMBL" id="KAK1860462.1"/>
    </source>
</evidence>
<gene>
    <name evidence="1" type="ORF">I4F81_003051</name>
</gene>
<sequence length="471" mass="46573">MAPKGKGPRRPPPSADQMAARLDRAAGERMFFMGRVASPAARDNGGGEADGDGDGSGCGGNGAPGVLAPFVVTGLSGSVYTIHLSTEEAGPSAADAGGVGIVAKCNCRDYIFRRAACKHILFILLRVLNIPKDRLLAALSPPCTPLTHTEVTAAAAASRSASINPFYSPPKALADRLRAIAGDFSGAGTGAGAGATAPPPAATPRVPEADDDCPICYEAFGVVPSAADPAVVYCRRGCGGGVHADCFRRWEANAAGAVTCVYCRAPWGAPPALAAGGAGAAAASGNVLDSSRGGRPRLIDLGNYLPDGPPTRKGSKGMKKGSAAAASTAGAGASSGGGRSKGKGKGKAEAAARPAEDPPVVVESASDADADVAVVASRPARARASTRGGGKAVKAVATAAAAPAPRATRSGMATRSGRAAPTYVDLSDGDDDVGEGGDASEPSEASGGNDGESIDGDASPPPPKRSRRSGR</sequence>
<reference evidence="1" key="1">
    <citation type="submission" date="2019-11" db="EMBL/GenBank/DDBJ databases">
        <title>Nori genome reveals adaptations in red seaweeds to the harsh intertidal environment.</title>
        <authorList>
            <person name="Wang D."/>
            <person name="Mao Y."/>
        </authorList>
    </citation>
    <scope>NUCLEOTIDE SEQUENCE</scope>
    <source>
        <tissue evidence="1">Gametophyte</tissue>
    </source>
</reference>
<dbReference type="EMBL" id="CM020618">
    <property type="protein sequence ID" value="KAK1860462.1"/>
    <property type="molecule type" value="Genomic_DNA"/>
</dbReference>
<evidence type="ECO:0000313" key="2">
    <source>
        <dbReference type="Proteomes" id="UP000798662"/>
    </source>
</evidence>
<comment type="caution">
    <text evidence="1">The sequence shown here is derived from an EMBL/GenBank/DDBJ whole genome shotgun (WGS) entry which is preliminary data.</text>
</comment>
<proteinExistence type="predicted"/>
<organism evidence="1 2">
    <name type="scientific">Pyropia yezoensis</name>
    <name type="common">Susabi-nori</name>
    <name type="synonym">Porphyra yezoensis</name>
    <dbReference type="NCBI Taxonomy" id="2788"/>
    <lineage>
        <taxon>Eukaryota</taxon>
        <taxon>Rhodophyta</taxon>
        <taxon>Bangiophyceae</taxon>
        <taxon>Bangiales</taxon>
        <taxon>Bangiaceae</taxon>
        <taxon>Pyropia</taxon>
    </lineage>
</organism>
<dbReference type="Proteomes" id="UP000798662">
    <property type="component" value="Chromosome 1"/>
</dbReference>
<keyword evidence="2" id="KW-1185">Reference proteome</keyword>